<feature type="transmembrane region" description="Helical" evidence="1">
    <location>
        <begin position="133"/>
        <end position="152"/>
    </location>
</feature>
<gene>
    <name evidence="2" type="ORF">J5O05_07785</name>
</gene>
<evidence type="ECO:0000313" key="3">
    <source>
        <dbReference type="Proteomes" id="UP000664904"/>
    </source>
</evidence>
<protein>
    <submittedName>
        <fullName evidence="2">Uncharacterized protein</fullName>
    </submittedName>
</protein>
<sequence>MMRLLAPIKRWSSRFGLVRIKSFWLSLTFPQRCYFSALMICLNGLFVDLPVMDETPPTFSNPFINFALFIALIALVVEFWPRFYHFWESLPGKAIILLFYAFVANYALVQAAGMINDITGLNADKFPYSHNMALLLSIPSWFAITTLFVLLITQLAMPLYLLALLILRPLGVHEYFHSPDYRFPFITGIVRYGFSLTLLAAAVTMTQESGLSTSINETLSGIARGFDGVIDVNNEDAPQDAEPEEPLGISLDVQLQSEDSPTPQPENVSANQLKLDKVRERNSKIRQKGQAYDQHIKQFIANFVYFQEADEKSRCEHDTQSRIVELNDFEIVEIFRDSTQPLRYRYEVKPCISAALGHQFKQPK</sequence>
<organism evidence="2 3">
    <name type="scientific">Pseudoalteromonas xiamenensis</name>
    <dbReference type="NCBI Taxonomy" id="882626"/>
    <lineage>
        <taxon>Bacteria</taxon>
        <taxon>Pseudomonadati</taxon>
        <taxon>Pseudomonadota</taxon>
        <taxon>Gammaproteobacteria</taxon>
        <taxon>Alteromonadales</taxon>
        <taxon>Pseudoalteromonadaceae</taxon>
        <taxon>Pseudoalteromonas</taxon>
    </lineage>
</organism>
<feature type="transmembrane region" description="Helical" evidence="1">
    <location>
        <begin position="95"/>
        <end position="113"/>
    </location>
</feature>
<dbReference type="EMBL" id="CP072133">
    <property type="protein sequence ID" value="QTH72674.1"/>
    <property type="molecule type" value="Genomic_DNA"/>
</dbReference>
<keyword evidence="1" id="KW-0812">Transmembrane</keyword>
<keyword evidence="3" id="KW-1185">Reference proteome</keyword>
<dbReference type="AlphaFoldDB" id="A0A975DJB0"/>
<keyword evidence="1" id="KW-0472">Membrane</keyword>
<reference evidence="2" key="1">
    <citation type="submission" date="2021-03" db="EMBL/GenBank/DDBJ databases">
        <title>Complete Genome of Pseudoalteromonas xiamenensis STKMTI.2, a new potential marine bacterium producing anti-Vibrio compounds.</title>
        <authorList>
            <person name="Handayani D.P."/>
            <person name="Isnansetyo A."/>
            <person name="Istiqomah I."/>
            <person name="Jumina J."/>
        </authorList>
    </citation>
    <scope>NUCLEOTIDE SEQUENCE</scope>
    <source>
        <strain evidence="2">STKMTI.2</strain>
    </source>
</reference>
<dbReference type="KEGG" id="pxi:J5O05_07785"/>
<dbReference type="RefSeq" id="WP_208844298.1">
    <property type="nucleotide sequence ID" value="NZ_CP072133.1"/>
</dbReference>
<name>A0A975DJB0_9GAMM</name>
<proteinExistence type="predicted"/>
<dbReference type="Proteomes" id="UP000664904">
    <property type="component" value="Chromosome"/>
</dbReference>
<evidence type="ECO:0000313" key="2">
    <source>
        <dbReference type="EMBL" id="QTH72674.1"/>
    </source>
</evidence>
<feature type="transmembrane region" description="Helical" evidence="1">
    <location>
        <begin position="63"/>
        <end position="83"/>
    </location>
</feature>
<accession>A0A975DJB0</accession>
<keyword evidence="1" id="KW-1133">Transmembrane helix</keyword>
<evidence type="ECO:0000256" key="1">
    <source>
        <dbReference type="SAM" id="Phobius"/>
    </source>
</evidence>